<reference evidence="1" key="3">
    <citation type="submission" date="2023-05" db="EMBL/GenBank/DDBJ databases">
        <authorList>
            <person name="Smith C.H."/>
        </authorList>
    </citation>
    <scope>NUCLEOTIDE SEQUENCE</scope>
    <source>
        <strain evidence="1">CHS0354</strain>
        <tissue evidence="1">Mantle</tissue>
    </source>
</reference>
<organism evidence="1 2">
    <name type="scientific">Potamilus streckersoni</name>
    <dbReference type="NCBI Taxonomy" id="2493646"/>
    <lineage>
        <taxon>Eukaryota</taxon>
        <taxon>Metazoa</taxon>
        <taxon>Spiralia</taxon>
        <taxon>Lophotrochozoa</taxon>
        <taxon>Mollusca</taxon>
        <taxon>Bivalvia</taxon>
        <taxon>Autobranchia</taxon>
        <taxon>Heteroconchia</taxon>
        <taxon>Palaeoheterodonta</taxon>
        <taxon>Unionida</taxon>
        <taxon>Unionoidea</taxon>
        <taxon>Unionidae</taxon>
        <taxon>Ambleminae</taxon>
        <taxon>Lampsilini</taxon>
        <taxon>Potamilus</taxon>
    </lineage>
</organism>
<name>A0AAE0RS67_9BIVA</name>
<proteinExistence type="predicted"/>
<dbReference type="AlphaFoldDB" id="A0AAE0RS67"/>
<evidence type="ECO:0000313" key="2">
    <source>
        <dbReference type="Proteomes" id="UP001195483"/>
    </source>
</evidence>
<reference evidence="1" key="1">
    <citation type="journal article" date="2021" name="Genome Biol. Evol.">
        <title>A High-Quality Reference Genome for a Parasitic Bivalve with Doubly Uniparental Inheritance (Bivalvia: Unionida).</title>
        <authorList>
            <person name="Smith C.H."/>
        </authorList>
    </citation>
    <scope>NUCLEOTIDE SEQUENCE</scope>
    <source>
        <strain evidence="1">CHS0354</strain>
    </source>
</reference>
<protein>
    <submittedName>
        <fullName evidence="1">Uncharacterized protein</fullName>
    </submittedName>
</protein>
<sequence length="226" mass="23959">MGNEVSLNTTNGICFEYRPKALNNGSGTGTVFGFGIDDDYGLTLKSYVGTHTSAGPSTEATFRCNMDGEWSTEGTLTSEDNESSGTVRVGGIGSHVDQVTGRCRTKLNSDGLTMKLGGGVKRHRSSYDEEQWCLEGELSEENTRVAGRVAGRKSVGKAWAEIEDDGLTMRAGGYFGRDSAGGFLNGRLNNGLNMAIGGAVDKSTSTFGYGVGFQDNATMLNLKMAE</sequence>
<dbReference type="EMBL" id="JAEAOA010000236">
    <property type="protein sequence ID" value="KAK3578647.1"/>
    <property type="molecule type" value="Genomic_DNA"/>
</dbReference>
<gene>
    <name evidence="1" type="ORF">CHS0354_002950</name>
</gene>
<dbReference type="Proteomes" id="UP001195483">
    <property type="component" value="Unassembled WGS sequence"/>
</dbReference>
<evidence type="ECO:0000313" key="1">
    <source>
        <dbReference type="EMBL" id="KAK3578647.1"/>
    </source>
</evidence>
<reference evidence="1" key="2">
    <citation type="journal article" date="2021" name="Genome Biol. Evol.">
        <title>Developing a high-quality reference genome for a parasitic bivalve with doubly uniparental inheritance (Bivalvia: Unionida).</title>
        <authorList>
            <person name="Smith C.H."/>
        </authorList>
    </citation>
    <scope>NUCLEOTIDE SEQUENCE</scope>
    <source>
        <strain evidence="1">CHS0354</strain>
        <tissue evidence="1">Mantle</tissue>
    </source>
</reference>
<keyword evidence="2" id="KW-1185">Reference proteome</keyword>
<accession>A0AAE0RS67</accession>
<comment type="caution">
    <text evidence="1">The sequence shown here is derived from an EMBL/GenBank/DDBJ whole genome shotgun (WGS) entry which is preliminary data.</text>
</comment>